<dbReference type="PANTHER" id="PTHR30627">
    <property type="entry name" value="PEPTIDOGLYCAN D,D-TRANSPEPTIDASE"/>
    <property type="match status" value="1"/>
</dbReference>
<dbReference type="PANTHER" id="PTHR30627:SF24">
    <property type="entry name" value="PENICILLIN-BINDING PROTEIN 4B"/>
    <property type="match status" value="1"/>
</dbReference>
<dbReference type="SUPFAM" id="SSF56601">
    <property type="entry name" value="beta-lactamase/transpeptidase-like"/>
    <property type="match status" value="1"/>
</dbReference>
<name>A0A6J6JBC7_9ZZZZ</name>
<evidence type="ECO:0000259" key="1">
    <source>
        <dbReference type="Pfam" id="PF00905"/>
    </source>
</evidence>
<feature type="domain" description="Penicillin-binding protein transpeptidase" evidence="1">
    <location>
        <begin position="155"/>
        <end position="475"/>
    </location>
</feature>
<gene>
    <name evidence="3" type="ORF">UFOPK2158_00050</name>
</gene>
<dbReference type="EMBL" id="CAEZVY010000003">
    <property type="protein sequence ID" value="CAB4633884.1"/>
    <property type="molecule type" value="Genomic_DNA"/>
</dbReference>
<dbReference type="Pfam" id="PF00905">
    <property type="entry name" value="Transpeptidase"/>
    <property type="match status" value="1"/>
</dbReference>
<dbReference type="Gene3D" id="3.90.1310.10">
    <property type="entry name" value="Penicillin-binding protein 2a (Domain 2)"/>
    <property type="match status" value="1"/>
</dbReference>
<feature type="domain" description="Penicillin binding protein A dimerisation" evidence="2">
    <location>
        <begin position="52"/>
        <end position="134"/>
    </location>
</feature>
<dbReference type="InterPro" id="IPR001460">
    <property type="entry name" value="PCN-bd_Tpept"/>
</dbReference>
<dbReference type="InterPro" id="IPR050515">
    <property type="entry name" value="Beta-lactam/transpept"/>
</dbReference>
<reference evidence="3" key="1">
    <citation type="submission" date="2020-05" db="EMBL/GenBank/DDBJ databases">
        <authorList>
            <person name="Chiriac C."/>
            <person name="Salcher M."/>
            <person name="Ghai R."/>
            <person name="Kavagutti S V."/>
        </authorList>
    </citation>
    <scope>NUCLEOTIDE SEQUENCE</scope>
</reference>
<dbReference type="GO" id="GO:0008658">
    <property type="term" value="F:penicillin binding"/>
    <property type="evidence" value="ECO:0007669"/>
    <property type="project" value="InterPro"/>
</dbReference>
<protein>
    <submittedName>
        <fullName evidence="3">Unannotated protein</fullName>
    </submittedName>
</protein>
<dbReference type="InterPro" id="IPR012338">
    <property type="entry name" value="Beta-lactam/transpept-like"/>
</dbReference>
<dbReference type="SUPFAM" id="SSF56519">
    <property type="entry name" value="Penicillin binding protein dimerisation domain"/>
    <property type="match status" value="1"/>
</dbReference>
<dbReference type="GO" id="GO:0071972">
    <property type="term" value="F:peptidoglycan L,D-transpeptidase activity"/>
    <property type="evidence" value="ECO:0007669"/>
    <property type="project" value="TreeGrafter"/>
</dbReference>
<evidence type="ECO:0000313" key="3">
    <source>
        <dbReference type="EMBL" id="CAB4633884.1"/>
    </source>
</evidence>
<dbReference type="Gene3D" id="3.40.710.10">
    <property type="entry name" value="DD-peptidase/beta-lactamase superfamily"/>
    <property type="match status" value="1"/>
</dbReference>
<sequence>MITPLRRVGIVVLAMFAALFVSSSVIHVVASEDIALDSRNVRTLYESFSAERGQILVGGVPVARSIPVETQFKFLRTYSDSELYAPVVGYYTLNQGNAGIESALNSVLTGQANSQAFEQLIALVTGTTPEGASVALTIDPKIQRIAWDALGDQRGAVVALDPATGRILAMVSKPSFDPNPLASHQNSVVLDAYNTLSDDPSNPLANRVIAGDQYFPGSVFKVLMVAAALDSGRYSAESEFPNPPELALPLSTDTVKNSGGRLCGGEETVTLEEAFRLSCNIPFAELGLELGENAIGSLADAFGFGATLEIPLRVTPSTFPRGMDQAQLMLSSFGQYDVRVTPLQVAMMSAAIANNGDLMRPNLVDSIIAPNLRVLQDFQPTIYSSPVSPSTARELTRMMVSNVSQGVASNAAILGVDVAGKTGTAETGLDTGRSFWFTGFAPAEAPQVVVAVVVEGDRSEGSGNSVAAPIARKVMAAVMSG</sequence>
<dbReference type="AlphaFoldDB" id="A0A6J6JBC7"/>
<dbReference type="GO" id="GO:0005886">
    <property type="term" value="C:plasma membrane"/>
    <property type="evidence" value="ECO:0007669"/>
    <property type="project" value="TreeGrafter"/>
</dbReference>
<accession>A0A6J6JBC7</accession>
<dbReference type="GO" id="GO:0071555">
    <property type="term" value="P:cell wall organization"/>
    <property type="evidence" value="ECO:0007669"/>
    <property type="project" value="TreeGrafter"/>
</dbReference>
<organism evidence="3">
    <name type="scientific">freshwater metagenome</name>
    <dbReference type="NCBI Taxonomy" id="449393"/>
    <lineage>
        <taxon>unclassified sequences</taxon>
        <taxon>metagenomes</taxon>
        <taxon>ecological metagenomes</taxon>
    </lineage>
</organism>
<proteinExistence type="predicted"/>
<dbReference type="InterPro" id="IPR054120">
    <property type="entry name" value="PBPA_dimer"/>
</dbReference>
<evidence type="ECO:0000259" key="2">
    <source>
        <dbReference type="Pfam" id="PF21922"/>
    </source>
</evidence>
<dbReference type="Pfam" id="PF21922">
    <property type="entry name" value="PBP_dimer_2"/>
    <property type="match status" value="1"/>
</dbReference>
<dbReference type="InterPro" id="IPR036138">
    <property type="entry name" value="PBP_dimer_sf"/>
</dbReference>